<dbReference type="PROSITE" id="PS50011">
    <property type="entry name" value="PROTEIN_KINASE_DOM"/>
    <property type="match status" value="1"/>
</dbReference>
<sequence length="92" mass="10289">AKQLYAAVAFLHQHLIAHRDVKPENIVIDGAGILTLVDYSTAKDFSQENPLIDAAVGTRDWIAPEVELCFNEHTRKPYCPFRADIWAVGNVL</sequence>
<dbReference type="GO" id="GO:0035556">
    <property type="term" value="P:intracellular signal transduction"/>
    <property type="evidence" value="ECO:0007669"/>
    <property type="project" value="TreeGrafter"/>
</dbReference>
<gene>
    <name evidence="8" type="ORF">BDV98DRAFT_485983</name>
</gene>
<dbReference type="PANTHER" id="PTHR24346">
    <property type="entry name" value="MAP/MICROTUBULE AFFINITY-REGULATING KINASE"/>
    <property type="match status" value="1"/>
</dbReference>
<proteinExistence type="inferred from homology"/>
<dbReference type="GO" id="GO:0005737">
    <property type="term" value="C:cytoplasm"/>
    <property type="evidence" value="ECO:0007669"/>
    <property type="project" value="TreeGrafter"/>
</dbReference>
<evidence type="ECO:0000256" key="3">
    <source>
        <dbReference type="ARBA" id="ARBA00022679"/>
    </source>
</evidence>
<dbReference type="SUPFAM" id="SSF56112">
    <property type="entry name" value="Protein kinase-like (PK-like)"/>
    <property type="match status" value="1"/>
</dbReference>
<comment type="similarity">
    <text evidence="1">Belongs to the protein kinase superfamily. CAMK Ser/Thr protein kinase family. NIM1 subfamily.</text>
</comment>
<feature type="non-terminal residue" evidence="8">
    <location>
        <position position="1"/>
    </location>
</feature>
<evidence type="ECO:0000259" key="7">
    <source>
        <dbReference type="PROSITE" id="PS50011"/>
    </source>
</evidence>
<dbReference type="Gene3D" id="1.10.510.10">
    <property type="entry name" value="Transferase(Phosphotransferase) domain 1"/>
    <property type="match status" value="1"/>
</dbReference>
<reference evidence="8 9" key="1">
    <citation type="journal article" date="2019" name="Nat. Ecol. Evol.">
        <title>Megaphylogeny resolves global patterns of mushroom evolution.</title>
        <authorList>
            <person name="Varga T."/>
            <person name="Krizsan K."/>
            <person name="Foldi C."/>
            <person name="Dima B."/>
            <person name="Sanchez-Garcia M."/>
            <person name="Sanchez-Ramirez S."/>
            <person name="Szollosi G.J."/>
            <person name="Szarkandi J.G."/>
            <person name="Papp V."/>
            <person name="Albert L."/>
            <person name="Andreopoulos W."/>
            <person name="Angelini C."/>
            <person name="Antonin V."/>
            <person name="Barry K.W."/>
            <person name="Bougher N.L."/>
            <person name="Buchanan P."/>
            <person name="Buyck B."/>
            <person name="Bense V."/>
            <person name="Catcheside P."/>
            <person name="Chovatia M."/>
            <person name="Cooper J."/>
            <person name="Damon W."/>
            <person name="Desjardin D."/>
            <person name="Finy P."/>
            <person name="Geml J."/>
            <person name="Haridas S."/>
            <person name="Hughes K."/>
            <person name="Justo A."/>
            <person name="Karasinski D."/>
            <person name="Kautmanova I."/>
            <person name="Kiss B."/>
            <person name="Kocsube S."/>
            <person name="Kotiranta H."/>
            <person name="LaButti K.M."/>
            <person name="Lechner B.E."/>
            <person name="Liimatainen K."/>
            <person name="Lipzen A."/>
            <person name="Lukacs Z."/>
            <person name="Mihaltcheva S."/>
            <person name="Morgado L.N."/>
            <person name="Niskanen T."/>
            <person name="Noordeloos M.E."/>
            <person name="Ohm R.A."/>
            <person name="Ortiz-Santana B."/>
            <person name="Ovrebo C."/>
            <person name="Racz N."/>
            <person name="Riley R."/>
            <person name="Savchenko A."/>
            <person name="Shiryaev A."/>
            <person name="Soop K."/>
            <person name="Spirin V."/>
            <person name="Szebenyi C."/>
            <person name="Tomsovsky M."/>
            <person name="Tulloss R.E."/>
            <person name="Uehling J."/>
            <person name="Grigoriev I.V."/>
            <person name="Vagvolgyi C."/>
            <person name="Papp T."/>
            <person name="Martin F.M."/>
            <person name="Miettinen O."/>
            <person name="Hibbett D.S."/>
            <person name="Nagy L.G."/>
        </authorList>
    </citation>
    <scope>NUCLEOTIDE SEQUENCE [LARGE SCALE GENOMIC DNA]</scope>
    <source>
        <strain evidence="8 9">CBS 309.79</strain>
    </source>
</reference>
<keyword evidence="2" id="KW-0723">Serine/threonine-protein kinase</keyword>
<evidence type="ECO:0000256" key="1">
    <source>
        <dbReference type="ARBA" id="ARBA00010791"/>
    </source>
</evidence>
<protein>
    <submittedName>
        <fullName evidence="8">Kinase-like domain-containing protein</fullName>
    </submittedName>
</protein>
<evidence type="ECO:0000256" key="5">
    <source>
        <dbReference type="ARBA" id="ARBA00022777"/>
    </source>
</evidence>
<evidence type="ECO:0000313" key="9">
    <source>
        <dbReference type="Proteomes" id="UP000305067"/>
    </source>
</evidence>
<feature type="domain" description="Protein kinase" evidence="7">
    <location>
        <begin position="1"/>
        <end position="92"/>
    </location>
</feature>
<keyword evidence="9" id="KW-1185">Reference proteome</keyword>
<dbReference type="EMBL" id="ML178827">
    <property type="protein sequence ID" value="TFL00740.1"/>
    <property type="molecule type" value="Genomic_DNA"/>
</dbReference>
<accession>A0A5C3QHY4</accession>
<dbReference type="Proteomes" id="UP000305067">
    <property type="component" value="Unassembled WGS sequence"/>
</dbReference>
<evidence type="ECO:0000313" key="8">
    <source>
        <dbReference type="EMBL" id="TFL00740.1"/>
    </source>
</evidence>
<dbReference type="STRING" id="1884261.A0A5C3QHY4"/>
<keyword evidence="4" id="KW-0547">Nucleotide-binding</keyword>
<keyword evidence="3" id="KW-0808">Transferase</keyword>
<feature type="non-terminal residue" evidence="8">
    <location>
        <position position="92"/>
    </location>
</feature>
<dbReference type="PROSITE" id="PS00108">
    <property type="entry name" value="PROTEIN_KINASE_ST"/>
    <property type="match status" value="1"/>
</dbReference>
<dbReference type="GO" id="GO:0004674">
    <property type="term" value="F:protein serine/threonine kinase activity"/>
    <property type="evidence" value="ECO:0007669"/>
    <property type="project" value="UniProtKB-KW"/>
</dbReference>
<evidence type="ECO:0000256" key="2">
    <source>
        <dbReference type="ARBA" id="ARBA00022527"/>
    </source>
</evidence>
<evidence type="ECO:0000256" key="6">
    <source>
        <dbReference type="ARBA" id="ARBA00022840"/>
    </source>
</evidence>
<dbReference type="InterPro" id="IPR011009">
    <property type="entry name" value="Kinase-like_dom_sf"/>
</dbReference>
<name>A0A5C3QHY4_9AGAR</name>
<dbReference type="InterPro" id="IPR000719">
    <property type="entry name" value="Prot_kinase_dom"/>
</dbReference>
<dbReference type="InterPro" id="IPR008271">
    <property type="entry name" value="Ser/Thr_kinase_AS"/>
</dbReference>
<dbReference type="Pfam" id="PF00069">
    <property type="entry name" value="Pkinase"/>
    <property type="match status" value="1"/>
</dbReference>
<evidence type="ECO:0000256" key="4">
    <source>
        <dbReference type="ARBA" id="ARBA00022741"/>
    </source>
</evidence>
<organism evidence="8 9">
    <name type="scientific">Pterulicium gracile</name>
    <dbReference type="NCBI Taxonomy" id="1884261"/>
    <lineage>
        <taxon>Eukaryota</taxon>
        <taxon>Fungi</taxon>
        <taxon>Dikarya</taxon>
        <taxon>Basidiomycota</taxon>
        <taxon>Agaricomycotina</taxon>
        <taxon>Agaricomycetes</taxon>
        <taxon>Agaricomycetidae</taxon>
        <taxon>Agaricales</taxon>
        <taxon>Pleurotineae</taxon>
        <taxon>Pterulaceae</taxon>
        <taxon>Pterulicium</taxon>
    </lineage>
</organism>
<dbReference type="AlphaFoldDB" id="A0A5C3QHY4"/>
<dbReference type="OrthoDB" id="4062651at2759"/>
<keyword evidence="5 8" id="KW-0418">Kinase</keyword>
<keyword evidence="6" id="KW-0067">ATP-binding</keyword>
<dbReference type="PANTHER" id="PTHR24346:SF82">
    <property type="entry name" value="KP78A-RELATED"/>
    <property type="match status" value="1"/>
</dbReference>
<dbReference type="GO" id="GO:0005524">
    <property type="term" value="F:ATP binding"/>
    <property type="evidence" value="ECO:0007669"/>
    <property type="project" value="UniProtKB-KW"/>
</dbReference>